<evidence type="ECO:0000256" key="2">
    <source>
        <dbReference type="ARBA" id="ARBA00022516"/>
    </source>
</evidence>
<dbReference type="InterPro" id="IPR016181">
    <property type="entry name" value="Acyl_CoA_acyltransferase"/>
</dbReference>
<evidence type="ECO:0000256" key="5">
    <source>
        <dbReference type="ARBA" id="ARBA00023315"/>
    </source>
</evidence>
<dbReference type="PANTHER" id="PTHR37323:SF1">
    <property type="entry name" value="L-ORNITHINE N(ALPHA)-ACYLTRANSFERASE"/>
    <property type="match status" value="1"/>
</dbReference>
<dbReference type="Gene3D" id="3.40.630.30">
    <property type="match status" value="1"/>
</dbReference>
<dbReference type="Pfam" id="PF13444">
    <property type="entry name" value="Acetyltransf_5"/>
    <property type="match status" value="1"/>
</dbReference>
<accession>A0A4R1KCD6</accession>
<protein>
    <submittedName>
        <fullName evidence="6">Ornithine-acyl[acyl carrier protein] N-acyltransferase</fullName>
    </submittedName>
</protein>
<comment type="caution">
    <text evidence="6">The sequence shown here is derived from an EMBL/GenBank/DDBJ whole genome shotgun (WGS) entry which is preliminary data.</text>
</comment>
<proteinExistence type="predicted"/>
<keyword evidence="7" id="KW-1185">Reference proteome</keyword>
<keyword evidence="2" id="KW-0444">Lipid biosynthesis</keyword>
<dbReference type="RefSeq" id="WP_132871389.1">
    <property type="nucleotide sequence ID" value="NZ_JAJUHT010000002.1"/>
</dbReference>
<dbReference type="InterPro" id="IPR052351">
    <property type="entry name" value="Ornithine_N-alpha-AT"/>
</dbReference>
<organism evidence="6 7">
    <name type="scientific">Seleniivibrio woodruffii</name>
    <dbReference type="NCBI Taxonomy" id="1078050"/>
    <lineage>
        <taxon>Bacteria</taxon>
        <taxon>Pseudomonadati</taxon>
        <taxon>Deferribacterota</taxon>
        <taxon>Deferribacteres</taxon>
        <taxon>Deferribacterales</taxon>
        <taxon>Geovibrionaceae</taxon>
        <taxon>Seleniivibrio</taxon>
    </lineage>
</organism>
<evidence type="ECO:0000313" key="7">
    <source>
        <dbReference type="Proteomes" id="UP000294614"/>
    </source>
</evidence>
<dbReference type="OrthoDB" id="9776831at2"/>
<evidence type="ECO:0000256" key="1">
    <source>
        <dbReference type="ARBA" id="ARBA00005189"/>
    </source>
</evidence>
<keyword evidence="4" id="KW-0443">Lipid metabolism</keyword>
<dbReference type="EMBL" id="SMGG01000003">
    <property type="protein sequence ID" value="TCK61807.1"/>
    <property type="molecule type" value="Genomic_DNA"/>
</dbReference>
<evidence type="ECO:0000313" key="6">
    <source>
        <dbReference type="EMBL" id="TCK61807.1"/>
    </source>
</evidence>
<reference evidence="6 7" key="1">
    <citation type="submission" date="2019-03" db="EMBL/GenBank/DDBJ databases">
        <title>Genomic Encyclopedia of Type Strains, Phase IV (KMG-IV): sequencing the most valuable type-strain genomes for metagenomic binning, comparative biology and taxonomic classification.</title>
        <authorList>
            <person name="Goeker M."/>
        </authorList>
    </citation>
    <scope>NUCLEOTIDE SEQUENCE [LARGE SCALE GENOMIC DNA]</scope>
    <source>
        <strain evidence="6 7">DSM 24984</strain>
    </source>
</reference>
<dbReference type="GO" id="GO:0006629">
    <property type="term" value="P:lipid metabolic process"/>
    <property type="evidence" value="ECO:0007669"/>
    <property type="project" value="UniProtKB-KW"/>
</dbReference>
<gene>
    <name evidence="6" type="ORF">C8D98_0313</name>
</gene>
<dbReference type="GO" id="GO:0016746">
    <property type="term" value="F:acyltransferase activity"/>
    <property type="evidence" value="ECO:0007669"/>
    <property type="project" value="UniProtKB-KW"/>
</dbReference>
<dbReference type="AlphaFoldDB" id="A0A4R1KCD6"/>
<keyword evidence="3 6" id="KW-0808">Transferase</keyword>
<comment type="pathway">
    <text evidence="1">Lipid metabolism.</text>
</comment>
<keyword evidence="5 6" id="KW-0012">Acyltransferase</keyword>
<evidence type="ECO:0000256" key="4">
    <source>
        <dbReference type="ARBA" id="ARBA00023098"/>
    </source>
</evidence>
<dbReference type="PANTHER" id="PTHR37323">
    <property type="entry name" value="GCN5-RELATED N-ACETYLTRANSFERASE"/>
    <property type="match status" value="1"/>
</dbReference>
<sequence>MNALKEKFTPKTVKKAVGAIRDISKTLRFRIRTYRPNTEYCEDNSRFIIKIIENGTELMDVLRLRYQVFYGEYAYKTDLYGIDVDKFDTFFDHLAIIDKKTNKPIGTYRLNSTRFNKKFYSEKEFHMDEIKDLSGHKIELGRACVHPDYRNGATIAALWKGLGAYMSITDSRYMFGCSSIHSDDTFQTALIHHWLKGSGYLPKEYDCITPRGKFKDKKFEKMVEKTADERFAPFREAAVNLVPPLLLSYMKAGGFVCGTPAYDKAFKCYDYLTLIDRKKMDPSFVRKFLK</sequence>
<dbReference type="Proteomes" id="UP000294614">
    <property type="component" value="Unassembled WGS sequence"/>
</dbReference>
<evidence type="ECO:0000256" key="3">
    <source>
        <dbReference type="ARBA" id="ARBA00022679"/>
    </source>
</evidence>
<dbReference type="SUPFAM" id="SSF55729">
    <property type="entry name" value="Acyl-CoA N-acyltransferases (Nat)"/>
    <property type="match status" value="1"/>
</dbReference>
<name>A0A4R1KCD6_9BACT</name>